<evidence type="ECO:0008006" key="4">
    <source>
        <dbReference type="Google" id="ProtNLM"/>
    </source>
</evidence>
<evidence type="ECO:0000313" key="3">
    <source>
        <dbReference type="Proteomes" id="UP000694240"/>
    </source>
</evidence>
<organism evidence="2 3">
    <name type="scientific">Arabidopsis thaliana x Arabidopsis arenosa</name>
    <dbReference type="NCBI Taxonomy" id="1240361"/>
    <lineage>
        <taxon>Eukaryota</taxon>
        <taxon>Viridiplantae</taxon>
        <taxon>Streptophyta</taxon>
        <taxon>Embryophyta</taxon>
        <taxon>Tracheophyta</taxon>
        <taxon>Spermatophyta</taxon>
        <taxon>Magnoliopsida</taxon>
        <taxon>eudicotyledons</taxon>
        <taxon>Gunneridae</taxon>
        <taxon>Pentapetalae</taxon>
        <taxon>rosids</taxon>
        <taxon>malvids</taxon>
        <taxon>Brassicales</taxon>
        <taxon>Brassicaceae</taxon>
        <taxon>Camelineae</taxon>
        <taxon>Arabidopsis</taxon>
    </lineage>
</organism>
<sequence length="384" mass="44076">MLRETGVTHLVVFPIVEILDYLNVDCHKKLTTTCEELKLMAREDYVIEQSTIDVKLSYLPTDLSVDCPPVVMMNNRQVSNFLSYCKKKNTVKLCVTFNGGVEDKGGEEKSDLNKKPDSPSDGDACFNADEKVLGRVVEEDKQSVIELAKSPKKRKHHHGASDGVGSSLKSFSVTKEQYFRSKDVLKATMELYAMKYNCDYKITKSYKKFWCIRCVDVVCKWSLRAEHLERSMYFKVNKFVDDHSCAPSRKNKFCRTPSTKTIGHLIMHNYEGVLEGPKPNVISNIIRTQYGHDLTYHQAWEAPEYAANEVRGIPEKSYGKIPKYLYMLEQANPGTYTNYEVDGENRFKYLFISFGQSIRGSYKPIWKVIVVDGTFLKSKYKGVW</sequence>
<feature type="region of interest" description="Disordered" evidence="1">
    <location>
        <begin position="104"/>
        <end position="123"/>
    </location>
</feature>
<accession>A0A8T2FKT8</accession>
<evidence type="ECO:0000313" key="2">
    <source>
        <dbReference type="EMBL" id="KAG7636036.1"/>
    </source>
</evidence>
<comment type="caution">
    <text evidence="2">The sequence shown here is derived from an EMBL/GenBank/DDBJ whole genome shotgun (WGS) entry which is preliminary data.</text>
</comment>
<feature type="compositionally biased region" description="Basic and acidic residues" evidence="1">
    <location>
        <begin position="104"/>
        <end position="118"/>
    </location>
</feature>
<dbReference type="AlphaFoldDB" id="A0A8T2FKT8"/>
<name>A0A8T2FKT8_9BRAS</name>
<keyword evidence="3" id="KW-1185">Reference proteome</keyword>
<protein>
    <recommendedName>
        <fullName evidence="4">Transposase MuDR plant domain-containing protein</fullName>
    </recommendedName>
</protein>
<gene>
    <name evidence="2" type="ORF">ISN45_At02g005680</name>
</gene>
<dbReference type="PANTHER" id="PTHR31973:SF195">
    <property type="entry name" value="MUDR FAMILY TRANSPOSASE"/>
    <property type="match status" value="1"/>
</dbReference>
<dbReference type="EMBL" id="JAEFBK010000002">
    <property type="protein sequence ID" value="KAG7636036.1"/>
    <property type="molecule type" value="Genomic_DNA"/>
</dbReference>
<evidence type="ECO:0000256" key="1">
    <source>
        <dbReference type="SAM" id="MobiDB-lite"/>
    </source>
</evidence>
<dbReference type="Proteomes" id="UP000694240">
    <property type="component" value="Chromosome 2"/>
</dbReference>
<proteinExistence type="predicted"/>
<dbReference type="PANTHER" id="PTHR31973">
    <property type="entry name" value="POLYPROTEIN, PUTATIVE-RELATED"/>
    <property type="match status" value="1"/>
</dbReference>
<reference evidence="2 3" key="1">
    <citation type="submission" date="2020-12" db="EMBL/GenBank/DDBJ databases">
        <title>Concerted genomic and epigenomic changes stabilize Arabidopsis allopolyploids.</title>
        <authorList>
            <person name="Chen Z."/>
        </authorList>
    </citation>
    <scope>NUCLEOTIDE SEQUENCE [LARGE SCALE GENOMIC DNA]</scope>
    <source>
        <strain evidence="2">Allo738</strain>
        <tissue evidence="2">Leaf</tissue>
    </source>
</reference>